<dbReference type="PANTHER" id="PTHR36923:SF3">
    <property type="entry name" value="FERREDOXIN"/>
    <property type="match status" value="1"/>
</dbReference>
<dbReference type="Gene3D" id="3.30.70.20">
    <property type="match status" value="1"/>
</dbReference>
<evidence type="ECO:0000256" key="2">
    <source>
        <dbReference type="ARBA" id="ARBA00022723"/>
    </source>
</evidence>
<dbReference type="InterPro" id="IPR051269">
    <property type="entry name" value="Fe-S_cluster_ET"/>
</dbReference>
<dbReference type="GO" id="GO:0009055">
    <property type="term" value="F:electron transfer activity"/>
    <property type="evidence" value="ECO:0007669"/>
    <property type="project" value="UniProtKB-UniRule"/>
</dbReference>
<dbReference type="InterPro" id="IPR001080">
    <property type="entry name" value="3Fe4S_ferredoxin"/>
</dbReference>
<keyword evidence="4 6" id="KW-0408">Iron</keyword>
<dbReference type="InterPro" id="IPR017896">
    <property type="entry name" value="4Fe4S_Fe-S-bd"/>
</dbReference>
<organism evidence="8 9">
    <name type="scientific">Candidatus Magasanikbacteria bacterium CG10_big_fil_rev_8_21_14_0_10_40_10</name>
    <dbReference type="NCBI Taxonomy" id="1974648"/>
    <lineage>
        <taxon>Bacteria</taxon>
        <taxon>Candidatus Magasanikiibacteriota</taxon>
    </lineage>
</organism>
<gene>
    <name evidence="8" type="ORF">COU31_00705</name>
</gene>
<feature type="domain" description="4Fe-4S ferredoxin-type" evidence="7">
    <location>
        <begin position="1"/>
        <end position="29"/>
    </location>
</feature>
<dbReference type="GO" id="GO:0005506">
    <property type="term" value="F:iron ion binding"/>
    <property type="evidence" value="ECO:0007669"/>
    <property type="project" value="UniProtKB-UniRule"/>
</dbReference>
<dbReference type="Proteomes" id="UP000231183">
    <property type="component" value="Unassembled WGS sequence"/>
</dbReference>
<comment type="function">
    <text evidence="6">Ferredoxins are iron-sulfur proteins that transfer electrons in a wide variety of metabolic reactions.</text>
</comment>
<keyword evidence="3 6" id="KW-0249">Electron transport</keyword>
<keyword evidence="5 6" id="KW-0411">Iron-sulfur</keyword>
<evidence type="ECO:0000313" key="8">
    <source>
        <dbReference type="EMBL" id="PIT87836.1"/>
    </source>
</evidence>
<evidence type="ECO:0000256" key="1">
    <source>
        <dbReference type="ARBA" id="ARBA00022448"/>
    </source>
</evidence>
<evidence type="ECO:0000256" key="3">
    <source>
        <dbReference type="ARBA" id="ARBA00022982"/>
    </source>
</evidence>
<dbReference type="PROSITE" id="PS51379">
    <property type="entry name" value="4FE4S_FER_2"/>
    <property type="match status" value="1"/>
</dbReference>
<evidence type="ECO:0000256" key="6">
    <source>
        <dbReference type="RuleBase" id="RU368020"/>
    </source>
</evidence>
<sequence length="58" mass="6162">MSLKIDPEKCIGCGTCVALAGNSFKMDNDKAEVLEPIGDDESTVQMAIDSCPTQAITR</sequence>
<dbReference type="Pfam" id="PF13370">
    <property type="entry name" value="Fer4_13"/>
    <property type="match status" value="1"/>
</dbReference>
<dbReference type="SUPFAM" id="SSF54862">
    <property type="entry name" value="4Fe-4S ferredoxins"/>
    <property type="match status" value="1"/>
</dbReference>
<evidence type="ECO:0000313" key="9">
    <source>
        <dbReference type="Proteomes" id="UP000231183"/>
    </source>
</evidence>
<dbReference type="EMBL" id="PFBX01000005">
    <property type="protein sequence ID" value="PIT87836.1"/>
    <property type="molecule type" value="Genomic_DNA"/>
</dbReference>
<keyword evidence="1 6" id="KW-0813">Transport</keyword>
<dbReference type="AlphaFoldDB" id="A0A2M6W4W7"/>
<name>A0A2M6W4W7_9BACT</name>
<comment type="caution">
    <text evidence="8">The sequence shown here is derived from an EMBL/GenBank/DDBJ whole genome shotgun (WGS) entry which is preliminary data.</text>
</comment>
<keyword evidence="2 6" id="KW-0479">Metal-binding</keyword>
<evidence type="ECO:0000256" key="5">
    <source>
        <dbReference type="ARBA" id="ARBA00023014"/>
    </source>
</evidence>
<accession>A0A2M6W4W7</accession>
<protein>
    <recommendedName>
        <fullName evidence="6">Ferredoxin</fullName>
    </recommendedName>
</protein>
<dbReference type="PANTHER" id="PTHR36923">
    <property type="entry name" value="FERREDOXIN"/>
    <property type="match status" value="1"/>
</dbReference>
<dbReference type="PRINTS" id="PR00352">
    <property type="entry name" value="3FE4SFRDOXIN"/>
</dbReference>
<evidence type="ECO:0000256" key="4">
    <source>
        <dbReference type="ARBA" id="ARBA00023004"/>
    </source>
</evidence>
<dbReference type="GO" id="GO:0051536">
    <property type="term" value="F:iron-sulfur cluster binding"/>
    <property type="evidence" value="ECO:0007669"/>
    <property type="project" value="UniProtKB-KW"/>
</dbReference>
<proteinExistence type="predicted"/>
<evidence type="ECO:0000259" key="7">
    <source>
        <dbReference type="PROSITE" id="PS51379"/>
    </source>
</evidence>
<reference evidence="9" key="1">
    <citation type="submission" date="2017-09" db="EMBL/GenBank/DDBJ databases">
        <title>Depth-based differentiation of microbial function through sediment-hosted aquifers and enrichment of novel symbionts in the deep terrestrial subsurface.</title>
        <authorList>
            <person name="Probst A.J."/>
            <person name="Ladd B."/>
            <person name="Jarett J.K."/>
            <person name="Geller-Mcgrath D.E."/>
            <person name="Sieber C.M.K."/>
            <person name="Emerson J.B."/>
            <person name="Anantharaman K."/>
            <person name="Thomas B.C."/>
            <person name="Malmstrom R."/>
            <person name="Stieglmeier M."/>
            <person name="Klingl A."/>
            <person name="Woyke T."/>
            <person name="Ryan C.M."/>
            <person name="Banfield J.F."/>
        </authorList>
    </citation>
    <scope>NUCLEOTIDE SEQUENCE [LARGE SCALE GENOMIC DNA]</scope>
</reference>